<name>A0A6J4UDN7_9ACTN</name>
<dbReference type="AlphaFoldDB" id="A0A6J4UDN7"/>
<feature type="region of interest" description="Disordered" evidence="1">
    <location>
        <begin position="1"/>
        <end position="138"/>
    </location>
</feature>
<reference evidence="2" key="1">
    <citation type="submission" date="2020-02" db="EMBL/GenBank/DDBJ databases">
        <authorList>
            <person name="Meier V. D."/>
        </authorList>
    </citation>
    <scope>NUCLEOTIDE SEQUENCE</scope>
    <source>
        <strain evidence="2">AVDCRST_MAG79</strain>
    </source>
</reference>
<feature type="compositionally biased region" description="Basic and acidic residues" evidence="1">
    <location>
        <begin position="59"/>
        <end position="76"/>
    </location>
</feature>
<gene>
    <name evidence="2" type="ORF">AVDCRST_MAG79-2267</name>
</gene>
<proteinExistence type="predicted"/>
<evidence type="ECO:0000256" key="1">
    <source>
        <dbReference type="SAM" id="MobiDB-lite"/>
    </source>
</evidence>
<accession>A0A6J4UDN7</accession>
<protein>
    <submittedName>
        <fullName evidence="2">Uncharacterized protein</fullName>
    </submittedName>
</protein>
<organism evidence="2">
    <name type="scientific">uncultured Thermoleophilia bacterium</name>
    <dbReference type="NCBI Taxonomy" id="1497501"/>
    <lineage>
        <taxon>Bacteria</taxon>
        <taxon>Bacillati</taxon>
        <taxon>Actinomycetota</taxon>
        <taxon>Thermoleophilia</taxon>
        <taxon>environmental samples</taxon>
    </lineage>
</organism>
<feature type="compositionally biased region" description="Low complexity" evidence="1">
    <location>
        <begin position="1"/>
        <end position="27"/>
    </location>
</feature>
<feature type="non-terminal residue" evidence="2">
    <location>
        <position position="150"/>
    </location>
</feature>
<dbReference type="EMBL" id="CADCWC010000340">
    <property type="protein sequence ID" value="CAA9545572.1"/>
    <property type="molecule type" value="Genomic_DNA"/>
</dbReference>
<sequence>APAGPRPGLRSRPLGGPGPLLQPGEGRTPLLAAPRRRRRAGREPRGRPAARAARGVRHRGGDDRRADRDRRVDRPARGPVRQAHHPHPLRGRGRGVARARPPRRRRHPQPAARAGRGDRRSRPPAADPPVRGALRAGRPVRVARLGLGAL</sequence>
<feature type="non-terminal residue" evidence="2">
    <location>
        <position position="1"/>
    </location>
</feature>
<feature type="compositionally biased region" description="Basic residues" evidence="1">
    <location>
        <begin position="82"/>
        <end position="108"/>
    </location>
</feature>
<evidence type="ECO:0000313" key="2">
    <source>
        <dbReference type="EMBL" id="CAA9545572.1"/>
    </source>
</evidence>